<comment type="caution">
    <text evidence="1">The sequence shown here is derived from an EMBL/GenBank/DDBJ whole genome shotgun (WGS) entry which is preliminary data.</text>
</comment>
<name>A0A146GFG6_TERSA</name>
<reference evidence="2" key="1">
    <citation type="journal article" date="2017" name="Genome Announc.">
        <title>Draft Genome Sequence of Terrimicrobium sacchariphilum NM-5T, a Facultative Anaerobic Soil Bacterium of the Class Spartobacteria.</title>
        <authorList>
            <person name="Qiu Y.L."/>
            <person name="Tourlousse D.M."/>
            <person name="Matsuura N."/>
            <person name="Ohashi A."/>
            <person name="Sekiguchi Y."/>
        </authorList>
    </citation>
    <scope>NUCLEOTIDE SEQUENCE [LARGE SCALE GENOMIC DNA]</scope>
    <source>
        <strain evidence="2">NM-5</strain>
    </source>
</reference>
<accession>A0A146GFG6</accession>
<dbReference type="EMBL" id="BDCO01000003">
    <property type="protein sequence ID" value="GAT35198.1"/>
    <property type="molecule type" value="Genomic_DNA"/>
</dbReference>
<protein>
    <submittedName>
        <fullName evidence="1">Uncharacterized protein</fullName>
    </submittedName>
</protein>
<evidence type="ECO:0000313" key="2">
    <source>
        <dbReference type="Proteomes" id="UP000076023"/>
    </source>
</evidence>
<sequence length="153" mass="16658">MQAIAAQSAEEKDESPKVEVVGSGWSEDHQLVLGVRITAAKSRHLELGRAAKTSEQTVMLFTTKESWLIDIATGSKISASRRFPNKPNFGWIKSAETIAPGDSREFTAAFPAPPLPPVVNGKRQDYQLELHLPGGLPPVTFRIPVPAEFLNSP</sequence>
<gene>
    <name evidence="1" type="ORF">TSACC_3262</name>
</gene>
<dbReference type="InParanoid" id="A0A146GFG6"/>
<keyword evidence="2" id="KW-1185">Reference proteome</keyword>
<dbReference type="Proteomes" id="UP000076023">
    <property type="component" value="Unassembled WGS sequence"/>
</dbReference>
<dbReference type="STRING" id="690879.TSACC_3262"/>
<evidence type="ECO:0000313" key="1">
    <source>
        <dbReference type="EMBL" id="GAT35198.1"/>
    </source>
</evidence>
<organism evidence="1 2">
    <name type="scientific">Terrimicrobium sacchariphilum</name>
    <dbReference type="NCBI Taxonomy" id="690879"/>
    <lineage>
        <taxon>Bacteria</taxon>
        <taxon>Pseudomonadati</taxon>
        <taxon>Verrucomicrobiota</taxon>
        <taxon>Terrimicrobiia</taxon>
        <taxon>Terrimicrobiales</taxon>
        <taxon>Terrimicrobiaceae</taxon>
        <taxon>Terrimicrobium</taxon>
    </lineage>
</organism>
<proteinExistence type="predicted"/>
<dbReference type="AlphaFoldDB" id="A0A146GFG6"/>